<dbReference type="STRING" id="873513.HMPREF6485_2806"/>
<sequence>MKLGILSIAQIQNFCAKIRPILHISKNYVHIFKTLAQIDEFSAVVG</sequence>
<proteinExistence type="predicted"/>
<organism evidence="1 2">
    <name type="scientific">Segatella buccae ATCC 33574</name>
    <dbReference type="NCBI Taxonomy" id="873513"/>
    <lineage>
        <taxon>Bacteria</taxon>
        <taxon>Pseudomonadati</taxon>
        <taxon>Bacteroidota</taxon>
        <taxon>Bacteroidia</taxon>
        <taxon>Bacteroidales</taxon>
        <taxon>Prevotellaceae</taxon>
        <taxon>Segatella</taxon>
    </lineage>
</organism>
<accession>E6KB19</accession>
<protein>
    <submittedName>
        <fullName evidence="1">Uncharacterized protein</fullName>
    </submittedName>
</protein>
<reference evidence="1 2" key="1">
    <citation type="submission" date="2010-10" db="EMBL/GenBank/DDBJ databases">
        <authorList>
            <person name="Muzny D."/>
            <person name="Qin X."/>
            <person name="Deng J."/>
            <person name="Jiang H."/>
            <person name="Liu Y."/>
            <person name="Qu J."/>
            <person name="Song X.-Z."/>
            <person name="Zhang L."/>
            <person name="Thornton R."/>
            <person name="Coyle M."/>
            <person name="Francisco L."/>
            <person name="Jackson L."/>
            <person name="Javaid M."/>
            <person name="Korchina V."/>
            <person name="Kovar C."/>
            <person name="Mata R."/>
            <person name="Mathew T."/>
            <person name="Ngo R."/>
            <person name="Nguyen L."/>
            <person name="Nguyen N."/>
            <person name="Okwuonu G."/>
            <person name="Ongeri F."/>
            <person name="Pham C."/>
            <person name="Simmons D."/>
            <person name="Wilczek-Boney K."/>
            <person name="Hale W."/>
            <person name="Jakkamsetti A."/>
            <person name="Pham P."/>
            <person name="Ruth R."/>
            <person name="San Lucas F."/>
            <person name="Warren J."/>
            <person name="Zhang J."/>
            <person name="Zhao Z."/>
            <person name="Zhou C."/>
            <person name="Zhu D."/>
            <person name="Lee S."/>
            <person name="Bess C."/>
            <person name="Blankenburg K."/>
            <person name="Forbes L."/>
            <person name="Fu Q."/>
            <person name="Gubbala S."/>
            <person name="Hirani K."/>
            <person name="Jayaseelan J.C."/>
            <person name="Lara F."/>
            <person name="Munidasa M."/>
            <person name="Palculict T."/>
            <person name="Patil S."/>
            <person name="Pu L.-L."/>
            <person name="Saada N."/>
            <person name="Tang L."/>
            <person name="Weissenberger G."/>
            <person name="Zhu Y."/>
            <person name="Hemphill L."/>
            <person name="Shang Y."/>
            <person name="Youmans B."/>
            <person name="Ayvaz T."/>
            <person name="Ross M."/>
            <person name="Santibanez J."/>
            <person name="Aqrawi P."/>
            <person name="Gross S."/>
            <person name="Joshi V."/>
            <person name="Fowler G."/>
            <person name="Nazareth L."/>
            <person name="Reid J."/>
            <person name="Worley K."/>
            <person name="Petrosino J."/>
            <person name="Highlander S."/>
            <person name="Gibbs R."/>
        </authorList>
    </citation>
    <scope>NUCLEOTIDE SEQUENCE [LARGE SCALE GENOMIC DNA]</scope>
    <source>
        <strain evidence="1 2">ATCC 33574</strain>
    </source>
</reference>
<dbReference type="HOGENOM" id="CLU_3187273_0_0_10"/>
<dbReference type="AlphaFoldDB" id="E6KB19"/>
<comment type="caution">
    <text evidence="1">The sequence shown here is derived from an EMBL/GenBank/DDBJ whole genome shotgun (WGS) entry which is preliminary data.</text>
</comment>
<gene>
    <name evidence="1" type="ORF">HMPREF6485_2806</name>
</gene>
<name>E6KB19_9BACT</name>
<evidence type="ECO:0000313" key="1">
    <source>
        <dbReference type="EMBL" id="EFU29307.1"/>
    </source>
</evidence>
<dbReference type="EMBL" id="AEPD01000051">
    <property type="protein sequence ID" value="EFU29307.1"/>
    <property type="molecule type" value="Genomic_DNA"/>
</dbReference>
<evidence type="ECO:0000313" key="2">
    <source>
        <dbReference type="Proteomes" id="UP000003112"/>
    </source>
</evidence>
<dbReference type="Proteomes" id="UP000003112">
    <property type="component" value="Unassembled WGS sequence"/>
</dbReference>
<keyword evidence="2" id="KW-1185">Reference proteome</keyword>